<keyword evidence="2" id="KW-0808">Transferase</keyword>
<dbReference type="PROSITE" id="PS51257">
    <property type="entry name" value="PROKAR_LIPOPROTEIN"/>
    <property type="match status" value="1"/>
</dbReference>
<organism evidence="2 3">
    <name type="scientific">Brevifollis gellanilyticus</name>
    <dbReference type="NCBI Taxonomy" id="748831"/>
    <lineage>
        <taxon>Bacteria</taxon>
        <taxon>Pseudomonadati</taxon>
        <taxon>Verrucomicrobiota</taxon>
        <taxon>Verrucomicrobiia</taxon>
        <taxon>Verrucomicrobiales</taxon>
        <taxon>Verrucomicrobiaceae</taxon>
    </lineage>
</organism>
<dbReference type="InterPro" id="IPR023631">
    <property type="entry name" value="Amidase_dom"/>
</dbReference>
<dbReference type="EMBL" id="BKAG01000020">
    <property type="protein sequence ID" value="GEP43689.1"/>
    <property type="molecule type" value="Genomic_DNA"/>
</dbReference>
<protein>
    <submittedName>
        <fullName evidence="2">Glu-tRNA amidotransferase</fullName>
    </submittedName>
</protein>
<reference evidence="2 3" key="1">
    <citation type="submission" date="2019-07" db="EMBL/GenBank/DDBJ databases">
        <title>Whole genome shotgun sequence of Brevifollis gellanilyticus NBRC 108608.</title>
        <authorList>
            <person name="Hosoyama A."/>
            <person name="Uohara A."/>
            <person name="Ohji S."/>
            <person name="Ichikawa N."/>
        </authorList>
    </citation>
    <scope>NUCLEOTIDE SEQUENCE [LARGE SCALE GENOMIC DNA]</scope>
    <source>
        <strain evidence="2 3">NBRC 108608</strain>
    </source>
</reference>
<dbReference type="InterPro" id="IPR036928">
    <property type="entry name" value="AS_sf"/>
</dbReference>
<evidence type="ECO:0000313" key="2">
    <source>
        <dbReference type="EMBL" id="GEP43689.1"/>
    </source>
</evidence>
<dbReference type="GO" id="GO:0016740">
    <property type="term" value="F:transferase activity"/>
    <property type="evidence" value="ECO:0007669"/>
    <property type="project" value="UniProtKB-KW"/>
</dbReference>
<dbReference type="PANTHER" id="PTHR11895:SF67">
    <property type="entry name" value="AMIDASE DOMAIN-CONTAINING PROTEIN"/>
    <property type="match status" value="1"/>
</dbReference>
<evidence type="ECO:0000259" key="1">
    <source>
        <dbReference type="Pfam" id="PF01425"/>
    </source>
</evidence>
<name>A0A512MAD5_9BACT</name>
<dbReference type="Proteomes" id="UP000321577">
    <property type="component" value="Unassembled WGS sequence"/>
</dbReference>
<comment type="caution">
    <text evidence="2">The sequence shown here is derived from an EMBL/GenBank/DDBJ whole genome shotgun (WGS) entry which is preliminary data.</text>
</comment>
<dbReference type="Pfam" id="PF01425">
    <property type="entry name" value="Amidase"/>
    <property type="match status" value="1"/>
</dbReference>
<proteinExistence type="predicted"/>
<dbReference type="Gene3D" id="3.90.1300.10">
    <property type="entry name" value="Amidase signature (AS) domain"/>
    <property type="match status" value="1"/>
</dbReference>
<feature type="domain" description="Amidase" evidence="1">
    <location>
        <begin position="50"/>
        <end position="415"/>
    </location>
</feature>
<keyword evidence="3" id="KW-1185">Reference proteome</keyword>
<gene>
    <name evidence="2" type="primary">gatA_1</name>
    <name evidence="2" type="ORF">BGE01nite_29800</name>
</gene>
<dbReference type="PANTHER" id="PTHR11895">
    <property type="entry name" value="TRANSAMIDASE"/>
    <property type="match status" value="1"/>
</dbReference>
<sequence length="425" mass="46401">MRGQTTITTLMLAAFLTSCLSPEQRRLNRSREHVFIHYWPPPKGDGEIRLAVKDNIDVKGHVTSAGSEYLAKNSKPASRDAPCLAYVRRPGVRMVGKVNMTEFAVTVSGENRFFGSPLSQLDGKNKVIPGGSSSGSAMAVATDMADIAIGTDTAGSIRVPAACCGVYGLKTTYGLIPIKNVVPISPKYLDTVGPLAGDVKHLVKGMDLLKPDFAARYKRAVAEEPLARHITIGRLYLDGTDPEIDKAIDDKLKAKGFRIVRLNDSFKAKWKRADSDGATVARADTWLTDQNYADKKGVSLLTKLVIMSGEIDYKLGYKAALSRRAAWQRDLRNIFRQVDFIALPTLQGMPPKMPFWGSDAVFELRVFSMQNTVAVNFAGNPALAIPIDMPSKDGKTHPKTSLQLVGPRLSEAQLLNAGRILEKKS</sequence>
<dbReference type="RefSeq" id="WP_146851263.1">
    <property type="nucleotide sequence ID" value="NZ_BKAG01000020.1"/>
</dbReference>
<dbReference type="AlphaFoldDB" id="A0A512MAD5"/>
<dbReference type="SUPFAM" id="SSF75304">
    <property type="entry name" value="Amidase signature (AS) enzymes"/>
    <property type="match status" value="1"/>
</dbReference>
<dbReference type="OrthoDB" id="182039at2"/>
<accession>A0A512MAD5</accession>
<evidence type="ECO:0000313" key="3">
    <source>
        <dbReference type="Proteomes" id="UP000321577"/>
    </source>
</evidence>
<dbReference type="InterPro" id="IPR000120">
    <property type="entry name" value="Amidase"/>
</dbReference>